<dbReference type="NCBIfam" id="TIGR01558">
    <property type="entry name" value="sm_term_P27"/>
    <property type="match status" value="1"/>
</dbReference>
<dbReference type="Pfam" id="PF05119">
    <property type="entry name" value="Terminase_4"/>
    <property type="match status" value="1"/>
</dbReference>
<dbReference type="EMBL" id="CP115450">
    <property type="protein sequence ID" value="WBP87049.1"/>
    <property type="molecule type" value="Genomic_DNA"/>
</dbReference>
<gene>
    <name evidence="2" type="ORF">O1G21_15145</name>
</gene>
<reference evidence="3" key="1">
    <citation type="submission" date="2022-12" db="EMBL/GenBank/DDBJ databases">
        <authorList>
            <person name="Mo P."/>
        </authorList>
    </citation>
    <scope>NUCLEOTIDE SEQUENCE [LARGE SCALE GENOMIC DNA]</scope>
    <source>
        <strain evidence="3">HUAS 3-15</strain>
    </source>
</reference>
<evidence type="ECO:0000313" key="2">
    <source>
        <dbReference type="EMBL" id="WBP87049.1"/>
    </source>
</evidence>
<evidence type="ECO:0000256" key="1">
    <source>
        <dbReference type="SAM" id="MobiDB-lite"/>
    </source>
</evidence>
<evidence type="ECO:0000313" key="3">
    <source>
        <dbReference type="Proteomes" id="UP001212821"/>
    </source>
</evidence>
<name>A0ABY7Q326_9ACTN</name>
<sequence>MPNEKKRRLGNPGKRALPDLASVTPLPAAGTETPLGLSEAGTELWEAVTGHTRAWLAPSDHPTLLWLCEMADRRALMMANLAQYGLLIERPNDGHLVANPVVAMLSTLEVQMNRVAASLGLTPADRTRMGLAEVKARSAFEQMIADRAERTKA</sequence>
<protein>
    <submittedName>
        <fullName evidence="2">Phage terminase small subunit P27 family</fullName>
    </submittedName>
</protein>
<keyword evidence="3" id="KW-1185">Reference proteome</keyword>
<dbReference type="RefSeq" id="WP_270144148.1">
    <property type="nucleotide sequence ID" value="NZ_CP115450.1"/>
</dbReference>
<accession>A0ABY7Q326</accession>
<dbReference type="InterPro" id="IPR006448">
    <property type="entry name" value="Phage_term_ssu_P27"/>
</dbReference>
<organism evidence="2 3">
    <name type="scientific">Kitasatospora cathayae</name>
    <dbReference type="NCBI Taxonomy" id="3004092"/>
    <lineage>
        <taxon>Bacteria</taxon>
        <taxon>Bacillati</taxon>
        <taxon>Actinomycetota</taxon>
        <taxon>Actinomycetes</taxon>
        <taxon>Kitasatosporales</taxon>
        <taxon>Streptomycetaceae</taxon>
        <taxon>Kitasatospora</taxon>
    </lineage>
</organism>
<proteinExistence type="predicted"/>
<dbReference type="Proteomes" id="UP001212821">
    <property type="component" value="Chromosome"/>
</dbReference>
<feature type="region of interest" description="Disordered" evidence="1">
    <location>
        <begin position="1"/>
        <end position="30"/>
    </location>
</feature>